<reference evidence="1 2" key="1">
    <citation type="submission" date="2015-01" db="EMBL/GenBank/DDBJ databases">
        <title>Draft genome of Vibrio mytili type strain CAIM 528.</title>
        <authorList>
            <person name="Gonzalez-Castillo A."/>
            <person name="Gomez-Gil B."/>
            <person name="Enciso-Ibarra J."/>
        </authorList>
    </citation>
    <scope>NUCLEOTIDE SEQUENCE [LARGE SCALE GENOMIC DNA]</scope>
    <source>
        <strain evidence="1 2">CAIM 528</strain>
    </source>
</reference>
<protein>
    <submittedName>
        <fullName evidence="1">Uncharacterized protein</fullName>
    </submittedName>
</protein>
<gene>
    <name evidence="1" type="ORF">SU60_20140</name>
</gene>
<dbReference type="OrthoDB" id="9154076at2"/>
<organism evidence="1 2">
    <name type="scientific">Vibrio mytili</name>
    <dbReference type="NCBI Taxonomy" id="50718"/>
    <lineage>
        <taxon>Bacteria</taxon>
        <taxon>Pseudomonadati</taxon>
        <taxon>Pseudomonadota</taxon>
        <taxon>Gammaproteobacteria</taxon>
        <taxon>Vibrionales</taxon>
        <taxon>Vibrionaceae</taxon>
        <taxon>Vibrio</taxon>
    </lineage>
</organism>
<dbReference type="EMBL" id="JXOK01000082">
    <property type="protein sequence ID" value="KIN09359.1"/>
    <property type="molecule type" value="Genomic_DNA"/>
</dbReference>
<comment type="caution">
    <text evidence="1">The sequence shown here is derived from an EMBL/GenBank/DDBJ whole genome shotgun (WGS) entry which is preliminary data.</text>
</comment>
<dbReference type="AlphaFoldDB" id="A0A0C3DDC2"/>
<accession>A0A0C3DDC2</accession>
<proteinExistence type="predicted"/>
<evidence type="ECO:0000313" key="2">
    <source>
        <dbReference type="Proteomes" id="UP000031977"/>
    </source>
</evidence>
<dbReference type="RefSeq" id="WP_041157091.1">
    <property type="nucleotide sequence ID" value="NZ_CBCRVP010000018.1"/>
</dbReference>
<name>A0A0C3DDC2_9VIBR</name>
<dbReference type="Proteomes" id="UP000031977">
    <property type="component" value="Unassembled WGS sequence"/>
</dbReference>
<keyword evidence="2" id="KW-1185">Reference proteome</keyword>
<evidence type="ECO:0000313" key="1">
    <source>
        <dbReference type="EMBL" id="KIN09359.1"/>
    </source>
</evidence>
<sequence length="290" mass="33142">MQYAKCTQDGKTWEISKFNELEPSLLDIKRRSLVCTECGEFAWYRRESRHGHPAHFCAHHDPECDLKVQYISSDEHRDDATEVEGEVESDDTIIVRLDQEQGGAIDVAEVSKPPLPGLGEGGKRYVLKDKNRRSAQQFTLRRILHRLVKSKDFRNSESNIIFYRNNEEIMLSGHVKDIVFGFNQIEKDIHHGKTNFYWGPIASARESSDGKIWLNSSSEYMSASVAIFEDISDDFKELFEVDDLEDLLGAHVLVAGNCYFSGEGEGKPIIWCGTPNYIFVRKYKDPAIVN</sequence>